<evidence type="ECO:0000256" key="1">
    <source>
        <dbReference type="PIRSR" id="PIRSR600760-2"/>
    </source>
</evidence>
<dbReference type="GO" id="GO:0046872">
    <property type="term" value="F:metal ion binding"/>
    <property type="evidence" value="ECO:0007669"/>
    <property type="project" value="UniProtKB-KW"/>
</dbReference>
<dbReference type="Proteomes" id="UP000498740">
    <property type="component" value="Unassembled WGS sequence"/>
</dbReference>
<protein>
    <submittedName>
        <fullName evidence="3">Phosphatase</fullName>
    </submittedName>
</protein>
<dbReference type="GO" id="GO:0008934">
    <property type="term" value="F:inositol monophosphate 1-phosphatase activity"/>
    <property type="evidence" value="ECO:0007669"/>
    <property type="project" value="TreeGrafter"/>
</dbReference>
<dbReference type="Gene3D" id="3.40.190.80">
    <property type="match status" value="1"/>
</dbReference>
<feature type="binding site" evidence="1">
    <location>
        <position position="141"/>
    </location>
    <ligand>
        <name>Mg(2+)</name>
        <dbReference type="ChEBI" id="CHEBI:18420"/>
        <label>1</label>
        <note>catalytic</note>
    </ligand>
</feature>
<dbReference type="InterPro" id="IPR000760">
    <property type="entry name" value="Inositol_monophosphatase-like"/>
</dbReference>
<accession>A0A7J0D012</accession>
<dbReference type="GO" id="GO:0007165">
    <property type="term" value="P:signal transduction"/>
    <property type="evidence" value="ECO:0007669"/>
    <property type="project" value="TreeGrafter"/>
</dbReference>
<organism evidence="3 4">
    <name type="scientific">Streptomyces microflavus</name>
    <name type="common">Streptomyces lipmanii</name>
    <dbReference type="NCBI Taxonomy" id="1919"/>
    <lineage>
        <taxon>Bacteria</taxon>
        <taxon>Bacillati</taxon>
        <taxon>Actinomycetota</taxon>
        <taxon>Actinomycetes</taxon>
        <taxon>Kitasatosporales</taxon>
        <taxon>Streptomycetaceae</taxon>
        <taxon>Streptomyces</taxon>
    </lineage>
</organism>
<feature type="compositionally biased region" description="Basic and acidic residues" evidence="2">
    <location>
        <begin position="28"/>
        <end position="38"/>
    </location>
</feature>
<keyword evidence="1" id="KW-0479">Metal-binding</keyword>
<dbReference type="AlphaFoldDB" id="A0A7J0D012"/>
<dbReference type="PANTHER" id="PTHR20854">
    <property type="entry name" value="INOSITOL MONOPHOSPHATASE"/>
    <property type="match status" value="1"/>
</dbReference>
<comment type="caution">
    <text evidence="3">The sequence shown here is derived from an EMBL/GenBank/DDBJ whole genome shotgun (WGS) entry which is preliminary data.</text>
</comment>
<gene>
    <name evidence="3" type="ORF">Smic_66370</name>
</gene>
<name>A0A7J0D012_STRMI</name>
<dbReference type="Gene3D" id="3.30.540.10">
    <property type="entry name" value="Fructose-1,6-Bisphosphatase, subunit A, domain 1"/>
    <property type="match status" value="1"/>
</dbReference>
<feature type="region of interest" description="Disordered" evidence="2">
    <location>
        <begin position="17"/>
        <end position="38"/>
    </location>
</feature>
<reference evidence="3 4" key="1">
    <citation type="submission" date="2020-05" db="EMBL/GenBank/DDBJ databases">
        <title>Whole genome shotgun sequence of Streptomyces microflavus NBRC 13062.</title>
        <authorList>
            <person name="Komaki H."/>
            <person name="Tamura T."/>
        </authorList>
    </citation>
    <scope>NUCLEOTIDE SEQUENCE [LARGE SCALE GENOMIC DNA]</scope>
    <source>
        <strain evidence="3 4">NBRC 13062</strain>
    </source>
</reference>
<keyword evidence="1" id="KW-0460">Magnesium</keyword>
<evidence type="ECO:0000313" key="3">
    <source>
        <dbReference type="EMBL" id="GFN08081.1"/>
    </source>
</evidence>
<dbReference type="Pfam" id="PF00459">
    <property type="entry name" value="Inositol_P"/>
    <property type="match status" value="1"/>
</dbReference>
<dbReference type="EMBL" id="BLWD01000001">
    <property type="protein sequence ID" value="GFN08081.1"/>
    <property type="molecule type" value="Genomic_DNA"/>
</dbReference>
<dbReference type="PANTHER" id="PTHR20854:SF4">
    <property type="entry name" value="INOSITOL-1-MONOPHOSPHATASE-RELATED"/>
    <property type="match status" value="1"/>
</dbReference>
<sequence length="332" mass="34526">MHLCKAQLSALFVLPRPVPAPPTTRPGRGREVHGRGGDVIKESGGIPTLRQVLARRPFPGRPPRLGSLHGMINSFARPGDAEVAIAGARAGAEVVRALYGRRLDRIDKGAGDFATTADVEAEKAILGSIRGARPDDAVLGEEGGYRGAADAERQWLVDPLCGTLNYAVGNMLVAVNVALRDGAAAVADPFSGEVFFTDGETARVRREGADEPLTPTSTTRLVDVNLDPPFPSAPGIRAVNLLAHPEFVRRFRPRVVSTSLALAWVAAGKRAAYVTDGGDLSGSVHFAAGIALCRAAGCVVTGIDGAPVGEGHGLVAAADEETHGQLMSMLGG</sequence>
<evidence type="ECO:0000313" key="4">
    <source>
        <dbReference type="Proteomes" id="UP000498740"/>
    </source>
</evidence>
<dbReference type="SUPFAM" id="SSF56655">
    <property type="entry name" value="Carbohydrate phosphatase"/>
    <property type="match status" value="1"/>
</dbReference>
<feature type="binding site" evidence="1">
    <location>
        <position position="160"/>
    </location>
    <ligand>
        <name>Mg(2+)</name>
        <dbReference type="ChEBI" id="CHEBI:18420"/>
        <label>1</label>
        <note>catalytic</note>
    </ligand>
</feature>
<evidence type="ECO:0000256" key="2">
    <source>
        <dbReference type="SAM" id="MobiDB-lite"/>
    </source>
</evidence>
<dbReference type="GO" id="GO:0006020">
    <property type="term" value="P:inositol metabolic process"/>
    <property type="evidence" value="ECO:0007669"/>
    <property type="project" value="TreeGrafter"/>
</dbReference>
<dbReference type="PRINTS" id="PR00377">
    <property type="entry name" value="IMPHPHTASES"/>
</dbReference>
<feature type="binding site" evidence="1">
    <location>
        <position position="158"/>
    </location>
    <ligand>
        <name>Mg(2+)</name>
        <dbReference type="ChEBI" id="CHEBI:18420"/>
        <label>1</label>
        <note>catalytic</note>
    </ligand>
</feature>
<proteinExistence type="predicted"/>
<comment type="cofactor">
    <cofactor evidence="1">
        <name>Mg(2+)</name>
        <dbReference type="ChEBI" id="CHEBI:18420"/>
    </cofactor>
</comment>
<dbReference type="CDD" id="cd01637">
    <property type="entry name" value="IMPase_like"/>
    <property type="match status" value="1"/>
</dbReference>